<keyword evidence="1" id="KW-0812">Transmembrane</keyword>
<dbReference type="EMBL" id="LNIX01000005">
    <property type="protein sequence ID" value="OXA54657.1"/>
    <property type="molecule type" value="Genomic_DNA"/>
</dbReference>
<evidence type="ECO:0000313" key="3">
    <source>
        <dbReference type="EMBL" id="OXA54657.1"/>
    </source>
</evidence>
<dbReference type="InterPro" id="IPR036691">
    <property type="entry name" value="Endo/exonu/phosph_ase_sf"/>
</dbReference>
<dbReference type="OMA" id="RSISWAN"/>
<feature type="domain" description="Reverse transcriptase" evidence="2">
    <location>
        <begin position="260"/>
        <end position="518"/>
    </location>
</feature>
<dbReference type="SUPFAM" id="SSF56219">
    <property type="entry name" value="DNase I-like"/>
    <property type="match status" value="1"/>
</dbReference>
<dbReference type="AlphaFoldDB" id="A0A226EC95"/>
<protein>
    <submittedName>
        <fullName evidence="3">Retrovirus-related Pol polyprotein from type-2 retrotransposable element R2DM</fullName>
    </submittedName>
</protein>
<evidence type="ECO:0000313" key="4">
    <source>
        <dbReference type="Proteomes" id="UP000198287"/>
    </source>
</evidence>
<dbReference type="GO" id="GO:0071897">
    <property type="term" value="P:DNA biosynthetic process"/>
    <property type="evidence" value="ECO:0007669"/>
    <property type="project" value="UniProtKB-ARBA"/>
</dbReference>
<dbReference type="PANTHER" id="PTHR19446">
    <property type="entry name" value="REVERSE TRANSCRIPTASES"/>
    <property type="match status" value="1"/>
</dbReference>
<dbReference type="Gene3D" id="3.60.10.10">
    <property type="entry name" value="Endonuclease/exonuclease/phosphatase"/>
    <property type="match status" value="1"/>
</dbReference>
<feature type="transmembrane region" description="Helical" evidence="1">
    <location>
        <begin position="617"/>
        <end position="642"/>
    </location>
</feature>
<keyword evidence="4" id="KW-1185">Reference proteome</keyword>
<dbReference type="SUPFAM" id="SSF56672">
    <property type="entry name" value="DNA/RNA polymerases"/>
    <property type="match status" value="1"/>
</dbReference>
<evidence type="ECO:0000256" key="1">
    <source>
        <dbReference type="SAM" id="Phobius"/>
    </source>
</evidence>
<dbReference type="STRING" id="158441.A0A226EC95"/>
<accession>A0A226EC95</accession>
<comment type="caution">
    <text evidence="3">The sequence shown here is derived from an EMBL/GenBank/DDBJ whole genome shotgun (WGS) entry which is preliminary data.</text>
</comment>
<keyword evidence="1" id="KW-1133">Transmembrane helix</keyword>
<sequence length="664" mass="74420">MDSLEPHLDEFNHDLILVGGDFNARVGNLGQVIDEETDFTVNSRRDRFSADSTVNGRGAELMQLMSNHLLCLLNGRTNGDIPGKFTFSSRAGNSAIDLIYANQRSISWANKLHFMNFPYSSHMPCSLELKESTNDVIIRGHKLKWDTSKLLDYQTQITDNLTVREELVSYDQFLEAIVDSAEKADMLKKFTLGKPVKKAWFDDECNENVEAERLISKEELDLELARLKSNKATGPDLIPNECLKFLPDAGRLTLLNLFNNFIRDEKTPPEWSKSITVMLYKKGDPALPVNYRPIALLNSCLKLFTRILSSRLNKWSEDNNILPEAQCGFRAKRGTDDQIFCLNTAIQLSITKKRGKLFACFFDFSRAFPSCSHKKLWDKLYKLGAPGKLIRIFKYIYEKASTKIRLANGTSKDILLTEGILQGDSASTYIFNLFVAELEKVLIEGEDDGVKIGSNLILHILAFADDMILLAPTRAALQNKINRLEKYFNDLGLKVNLEKTKVMIFRKGVPLSHTGVFAKAANYFKQKGIAGLAAVWKLKSEKVVIFCVLLLGFSLRADAAISWKALIKKGMEVLFTGAVVAGVDATLEANKPDGKQLVVYPAPFQPQPQPNHDERGLGLTLFITGSFITCIGIIGLMCSFLFKCIKCKQVRDNNPINIELGNMA</sequence>
<dbReference type="InterPro" id="IPR043502">
    <property type="entry name" value="DNA/RNA_pol_sf"/>
</dbReference>
<evidence type="ECO:0000259" key="2">
    <source>
        <dbReference type="PROSITE" id="PS50878"/>
    </source>
</evidence>
<reference evidence="3 4" key="1">
    <citation type="submission" date="2015-12" db="EMBL/GenBank/DDBJ databases">
        <title>The genome of Folsomia candida.</title>
        <authorList>
            <person name="Faddeeva A."/>
            <person name="Derks M.F."/>
            <person name="Anvar Y."/>
            <person name="Smit S."/>
            <person name="Van Straalen N."/>
            <person name="Roelofs D."/>
        </authorList>
    </citation>
    <scope>NUCLEOTIDE SEQUENCE [LARGE SCALE GENOMIC DNA]</scope>
    <source>
        <strain evidence="3 4">VU population</strain>
        <tissue evidence="3">Whole body</tissue>
    </source>
</reference>
<organism evidence="3 4">
    <name type="scientific">Folsomia candida</name>
    <name type="common">Springtail</name>
    <dbReference type="NCBI Taxonomy" id="158441"/>
    <lineage>
        <taxon>Eukaryota</taxon>
        <taxon>Metazoa</taxon>
        <taxon>Ecdysozoa</taxon>
        <taxon>Arthropoda</taxon>
        <taxon>Hexapoda</taxon>
        <taxon>Collembola</taxon>
        <taxon>Entomobryomorpha</taxon>
        <taxon>Isotomoidea</taxon>
        <taxon>Isotomidae</taxon>
        <taxon>Proisotominae</taxon>
        <taxon>Folsomia</taxon>
    </lineage>
</organism>
<keyword evidence="1" id="KW-0472">Membrane</keyword>
<dbReference type="InterPro" id="IPR000477">
    <property type="entry name" value="RT_dom"/>
</dbReference>
<dbReference type="Proteomes" id="UP000198287">
    <property type="component" value="Unassembled WGS sequence"/>
</dbReference>
<dbReference type="OrthoDB" id="1421278at2759"/>
<proteinExistence type="predicted"/>
<dbReference type="CDD" id="cd01650">
    <property type="entry name" value="RT_nLTR_like"/>
    <property type="match status" value="1"/>
</dbReference>
<dbReference type="PROSITE" id="PS50878">
    <property type="entry name" value="RT_POL"/>
    <property type="match status" value="1"/>
</dbReference>
<gene>
    <name evidence="3" type="ORF">Fcan01_10751</name>
</gene>
<dbReference type="Pfam" id="PF00078">
    <property type="entry name" value="RVT_1"/>
    <property type="match status" value="1"/>
</dbReference>
<name>A0A226EC95_FOLCA</name>